<organism evidence="1 2">
    <name type="scientific">Sabulicella glaciei</name>
    <dbReference type="NCBI Taxonomy" id="2984948"/>
    <lineage>
        <taxon>Bacteria</taxon>
        <taxon>Pseudomonadati</taxon>
        <taxon>Pseudomonadota</taxon>
        <taxon>Alphaproteobacteria</taxon>
        <taxon>Acetobacterales</taxon>
        <taxon>Acetobacteraceae</taxon>
        <taxon>Sabulicella</taxon>
    </lineage>
</organism>
<protein>
    <recommendedName>
        <fullName evidence="3">Glycosyltransferase</fullName>
    </recommendedName>
</protein>
<evidence type="ECO:0000313" key="2">
    <source>
        <dbReference type="Proteomes" id="UP001526430"/>
    </source>
</evidence>
<dbReference type="SUPFAM" id="SSF53756">
    <property type="entry name" value="UDP-Glycosyltransferase/glycogen phosphorylase"/>
    <property type="match status" value="1"/>
</dbReference>
<accession>A0ABT3P0J4</accession>
<evidence type="ECO:0008006" key="3">
    <source>
        <dbReference type="Google" id="ProtNLM"/>
    </source>
</evidence>
<dbReference type="Gene3D" id="3.40.50.2000">
    <property type="entry name" value="Glycogen Phosphorylase B"/>
    <property type="match status" value="1"/>
</dbReference>
<dbReference type="Proteomes" id="UP001526430">
    <property type="component" value="Unassembled WGS sequence"/>
</dbReference>
<dbReference type="EMBL" id="JAPFQI010000015">
    <property type="protein sequence ID" value="MCW8087324.1"/>
    <property type="molecule type" value="Genomic_DNA"/>
</dbReference>
<keyword evidence="2" id="KW-1185">Reference proteome</keyword>
<proteinExistence type="predicted"/>
<name>A0ABT3P0J4_9PROT</name>
<reference evidence="1 2" key="1">
    <citation type="submission" date="2022-10" db="EMBL/GenBank/DDBJ databases">
        <title>Roseococcus glaciei nov., sp. nov., isolated from glacier.</title>
        <authorList>
            <person name="Liu Q."/>
            <person name="Xin Y.-H."/>
        </authorList>
    </citation>
    <scope>NUCLEOTIDE SEQUENCE [LARGE SCALE GENOMIC DNA]</scope>
    <source>
        <strain evidence="1 2">MDT2-1-1</strain>
    </source>
</reference>
<comment type="caution">
    <text evidence="1">The sequence shown here is derived from an EMBL/GenBank/DDBJ whole genome shotgun (WGS) entry which is preliminary data.</text>
</comment>
<evidence type="ECO:0000313" key="1">
    <source>
        <dbReference type="EMBL" id="MCW8087324.1"/>
    </source>
</evidence>
<gene>
    <name evidence="1" type="ORF">OF850_16955</name>
</gene>
<dbReference type="RefSeq" id="WP_301591504.1">
    <property type="nucleotide sequence ID" value="NZ_JAPFQI010000015.1"/>
</dbReference>
<sequence>MKVIMLPCVEGGIGHVSRTATLARALKRADASVEVEYVIDMVRLRPPNIEMTMQMGYQPRLLPAISRRDRDAIARACFGDADVIVDDTARYLLPLRACVPRAAWVSIPIPPVGDELFGDWPMMKQMDAIIWAYSPVVAMPEELSLVEDLIVKTGPFLDLASVPDREQARASLGAEAGGPMILYAVRNFPFTREFGTRVLRSVFGAAERLRQGSHPGLRLHLIATHDRAELRSLLGLDAFPDWVRLEGVVPQAEALRHISAADIVLAEGTSTMHEAAALGTPMVLVPGPISETRLLGEALGRHQAAPCLLPDAVTPEAMEAAFREILDQPEATRDRIAQARSLVTGGGGVEAAARLVLEIGAKRRATTRA</sequence>